<evidence type="ECO:0000313" key="1">
    <source>
        <dbReference type="EMBL" id="KAI0057732.1"/>
    </source>
</evidence>
<organism evidence="1 2">
    <name type="scientific">Artomyces pyxidatus</name>
    <dbReference type="NCBI Taxonomy" id="48021"/>
    <lineage>
        <taxon>Eukaryota</taxon>
        <taxon>Fungi</taxon>
        <taxon>Dikarya</taxon>
        <taxon>Basidiomycota</taxon>
        <taxon>Agaricomycotina</taxon>
        <taxon>Agaricomycetes</taxon>
        <taxon>Russulales</taxon>
        <taxon>Auriscalpiaceae</taxon>
        <taxon>Artomyces</taxon>
    </lineage>
</organism>
<protein>
    <submittedName>
        <fullName evidence="1">Uncharacterized protein</fullName>
    </submittedName>
</protein>
<evidence type="ECO:0000313" key="2">
    <source>
        <dbReference type="Proteomes" id="UP000814140"/>
    </source>
</evidence>
<name>A0ACB8SNF1_9AGAM</name>
<reference evidence="1" key="1">
    <citation type="submission" date="2021-03" db="EMBL/GenBank/DDBJ databases">
        <authorList>
            <consortium name="DOE Joint Genome Institute"/>
            <person name="Ahrendt S."/>
            <person name="Looney B.P."/>
            <person name="Miyauchi S."/>
            <person name="Morin E."/>
            <person name="Drula E."/>
            <person name="Courty P.E."/>
            <person name="Chicoki N."/>
            <person name="Fauchery L."/>
            <person name="Kohler A."/>
            <person name="Kuo A."/>
            <person name="Labutti K."/>
            <person name="Pangilinan J."/>
            <person name="Lipzen A."/>
            <person name="Riley R."/>
            <person name="Andreopoulos W."/>
            <person name="He G."/>
            <person name="Johnson J."/>
            <person name="Barry K.W."/>
            <person name="Grigoriev I.V."/>
            <person name="Nagy L."/>
            <person name="Hibbett D."/>
            <person name="Henrissat B."/>
            <person name="Matheny P.B."/>
            <person name="Labbe J."/>
            <person name="Martin F."/>
        </authorList>
    </citation>
    <scope>NUCLEOTIDE SEQUENCE</scope>
    <source>
        <strain evidence="1">HHB10654</strain>
    </source>
</reference>
<comment type="caution">
    <text evidence="1">The sequence shown here is derived from an EMBL/GenBank/DDBJ whole genome shotgun (WGS) entry which is preliminary data.</text>
</comment>
<dbReference type="EMBL" id="MU277243">
    <property type="protein sequence ID" value="KAI0057732.1"/>
    <property type="molecule type" value="Genomic_DNA"/>
</dbReference>
<proteinExistence type="predicted"/>
<gene>
    <name evidence="1" type="ORF">BV25DRAFT_1350328</name>
</gene>
<keyword evidence="2" id="KW-1185">Reference proteome</keyword>
<dbReference type="Proteomes" id="UP000814140">
    <property type="component" value="Unassembled WGS sequence"/>
</dbReference>
<sequence>MFPRRLSAAWPAPAEALSHAPETAIQCRNNSLFDMTTLCAQAALELRGLVHARPRQCTGVIEMCRANAKASICPMELWNSAE</sequence>
<reference evidence="1" key="2">
    <citation type="journal article" date="2022" name="New Phytol.">
        <title>Evolutionary transition to the ectomycorrhizal habit in the genomes of a hyperdiverse lineage of mushroom-forming fungi.</title>
        <authorList>
            <person name="Looney B."/>
            <person name="Miyauchi S."/>
            <person name="Morin E."/>
            <person name="Drula E."/>
            <person name="Courty P.E."/>
            <person name="Kohler A."/>
            <person name="Kuo A."/>
            <person name="LaButti K."/>
            <person name="Pangilinan J."/>
            <person name="Lipzen A."/>
            <person name="Riley R."/>
            <person name="Andreopoulos W."/>
            <person name="He G."/>
            <person name="Johnson J."/>
            <person name="Nolan M."/>
            <person name="Tritt A."/>
            <person name="Barry K.W."/>
            <person name="Grigoriev I.V."/>
            <person name="Nagy L.G."/>
            <person name="Hibbett D."/>
            <person name="Henrissat B."/>
            <person name="Matheny P.B."/>
            <person name="Labbe J."/>
            <person name="Martin F.M."/>
        </authorList>
    </citation>
    <scope>NUCLEOTIDE SEQUENCE</scope>
    <source>
        <strain evidence="1">HHB10654</strain>
    </source>
</reference>
<accession>A0ACB8SNF1</accession>